<dbReference type="PROSITE" id="PS51471">
    <property type="entry name" value="FE2OG_OXY"/>
    <property type="match status" value="1"/>
</dbReference>
<evidence type="ECO:0000256" key="8">
    <source>
        <dbReference type="ARBA" id="ARBA00029938"/>
    </source>
</evidence>
<evidence type="ECO:0000256" key="5">
    <source>
        <dbReference type="ARBA" id="ARBA00022964"/>
    </source>
</evidence>
<dbReference type="InterPro" id="IPR005123">
    <property type="entry name" value="Oxoglu/Fe-dep_dioxygenase_dom"/>
</dbReference>
<dbReference type="GO" id="GO:0046872">
    <property type="term" value="F:metal ion binding"/>
    <property type="evidence" value="ECO:0007669"/>
    <property type="project" value="UniProtKB-KW"/>
</dbReference>
<dbReference type="SMART" id="SM00702">
    <property type="entry name" value="P4Hc"/>
    <property type="match status" value="1"/>
</dbReference>
<feature type="non-terminal residue" evidence="11">
    <location>
        <position position="1"/>
    </location>
</feature>
<comment type="caution">
    <text evidence="11">The sequence shown here is derived from an EMBL/GenBank/DDBJ whole genome shotgun (WGS) entry which is preliminary data.</text>
</comment>
<gene>
    <name evidence="11" type="ORF">AAG570_006646</name>
</gene>
<evidence type="ECO:0000259" key="10">
    <source>
        <dbReference type="PROSITE" id="PS51471"/>
    </source>
</evidence>
<dbReference type="PANTHER" id="PTHR12117">
    <property type="entry name" value="HISTONE ACETYLTRANSFERASE COMPLEX"/>
    <property type="match status" value="1"/>
</dbReference>
<dbReference type="Pfam" id="PF10637">
    <property type="entry name" value="Ofd1_CTDD"/>
    <property type="match status" value="1"/>
</dbReference>
<keyword evidence="3" id="KW-0479">Metal-binding</keyword>
<dbReference type="InterPro" id="IPR019601">
    <property type="entry name" value="Oxoglutarate/Fe-dep_Oase_C"/>
</dbReference>
<evidence type="ECO:0000256" key="3">
    <source>
        <dbReference type="ARBA" id="ARBA00022723"/>
    </source>
</evidence>
<evidence type="ECO:0000256" key="6">
    <source>
        <dbReference type="ARBA" id="ARBA00023002"/>
    </source>
</evidence>
<dbReference type="EMBL" id="JBFDAA010000002">
    <property type="protein sequence ID" value="KAL1139668.1"/>
    <property type="molecule type" value="Genomic_DNA"/>
</dbReference>
<dbReference type="InterPro" id="IPR051842">
    <property type="entry name" value="uS12_prolyl_hydroxylase"/>
</dbReference>
<dbReference type="Proteomes" id="UP001558652">
    <property type="component" value="Unassembled WGS sequence"/>
</dbReference>
<evidence type="ECO:0000313" key="12">
    <source>
        <dbReference type="Proteomes" id="UP001558652"/>
    </source>
</evidence>
<reference evidence="11 12" key="1">
    <citation type="submission" date="2024-07" db="EMBL/GenBank/DDBJ databases">
        <title>Chromosome-level genome assembly of the water stick insect Ranatra chinensis (Heteroptera: Nepidae).</title>
        <authorList>
            <person name="Liu X."/>
        </authorList>
    </citation>
    <scope>NUCLEOTIDE SEQUENCE [LARGE SCALE GENOMIC DNA]</scope>
    <source>
        <strain evidence="11">Cailab_2021Rc</strain>
        <tissue evidence="11">Muscle</tissue>
    </source>
</reference>
<dbReference type="InterPro" id="IPR039558">
    <property type="entry name" value="TPA1/OFD1_N"/>
</dbReference>
<keyword evidence="7" id="KW-0408">Iron</keyword>
<feature type="domain" description="Fe2OG dioxygenase" evidence="10">
    <location>
        <begin position="84"/>
        <end position="187"/>
    </location>
</feature>
<evidence type="ECO:0000256" key="7">
    <source>
        <dbReference type="ARBA" id="ARBA00023004"/>
    </source>
</evidence>
<keyword evidence="5" id="KW-0223">Dioxygenase</keyword>
<evidence type="ECO:0000256" key="4">
    <source>
        <dbReference type="ARBA" id="ARBA00022896"/>
    </source>
</evidence>
<dbReference type="PANTHER" id="PTHR12117:SF0">
    <property type="entry name" value="PROLYL 3-HYDROXYLASE OGFOD1"/>
    <property type="match status" value="1"/>
</dbReference>
<evidence type="ECO:0000256" key="2">
    <source>
        <dbReference type="ARBA" id="ARBA00007443"/>
    </source>
</evidence>
<name>A0ABD0YUL6_9HEMI</name>
<accession>A0ABD0YUL6</accession>
<keyword evidence="4" id="KW-0847">Vitamin C</keyword>
<dbReference type="GO" id="GO:0031418">
    <property type="term" value="F:L-ascorbic acid binding"/>
    <property type="evidence" value="ECO:0007669"/>
    <property type="project" value="UniProtKB-KW"/>
</dbReference>
<dbReference type="AlphaFoldDB" id="A0ABD0YUL6"/>
<evidence type="ECO:0000256" key="9">
    <source>
        <dbReference type="ARBA" id="ARBA00047444"/>
    </source>
</evidence>
<keyword evidence="12" id="KW-1185">Reference proteome</keyword>
<comment type="cofactor">
    <cofactor evidence="1">
        <name>L-ascorbate</name>
        <dbReference type="ChEBI" id="CHEBI:38290"/>
    </cofactor>
</comment>
<sequence length="342" mass="39089">HLVTSPFKVFKFNNFLSSEISFIKNLTKDIRSLKFHRKANDLYSLLQTADLSNVEGIESVSTFLEFLRNTVQPFLSKIFAVELNATIASTASLYKLGDYLLCHDDKCENRCIAFVFYLTGTSQKEDGGNFEMFDHDDHGEPTSVSVSIPPEANSFLCFQVGDYTFHQVSQVTGKSFQRLSINGWFHSDTVLQKTNRSKNTHSCSSQLSLHHQTSIELDEYLNISYCTPSNILQMRSEFENDSEMALPNFLRKELFEICLAELKSPSIVWNYVGPANRRRYSIANESTLPETVMHLINLLKSSLFISYFRNLTGLSLEPYSGILFSVYINRRLSISQLLIYFS</sequence>
<proteinExistence type="inferred from homology"/>
<organism evidence="11 12">
    <name type="scientific">Ranatra chinensis</name>
    <dbReference type="NCBI Taxonomy" id="642074"/>
    <lineage>
        <taxon>Eukaryota</taxon>
        <taxon>Metazoa</taxon>
        <taxon>Ecdysozoa</taxon>
        <taxon>Arthropoda</taxon>
        <taxon>Hexapoda</taxon>
        <taxon>Insecta</taxon>
        <taxon>Pterygota</taxon>
        <taxon>Neoptera</taxon>
        <taxon>Paraneoptera</taxon>
        <taxon>Hemiptera</taxon>
        <taxon>Heteroptera</taxon>
        <taxon>Panheteroptera</taxon>
        <taxon>Nepomorpha</taxon>
        <taxon>Nepidae</taxon>
        <taxon>Ranatrinae</taxon>
        <taxon>Ranatra</taxon>
    </lineage>
</organism>
<keyword evidence="6" id="KW-0560">Oxidoreductase</keyword>
<dbReference type="InterPro" id="IPR006620">
    <property type="entry name" value="Pro_4_hyd_alph"/>
</dbReference>
<evidence type="ECO:0000313" key="11">
    <source>
        <dbReference type="EMBL" id="KAL1139668.1"/>
    </source>
</evidence>
<comment type="catalytic activity">
    <reaction evidence="9">
        <text>[ribosomal protein uS12]-L-proline + 2-oxoglutarate + O2 = [ribosomal protein uS12]-(3S)-3-hydroxy-L-proline + succinate + CO2</text>
        <dbReference type="Rhea" id="RHEA:54156"/>
        <dbReference type="Rhea" id="RHEA-COMP:13816"/>
        <dbReference type="Rhea" id="RHEA-COMP:13818"/>
        <dbReference type="ChEBI" id="CHEBI:15379"/>
        <dbReference type="ChEBI" id="CHEBI:16526"/>
        <dbReference type="ChEBI" id="CHEBI:16810"/>
        <dbReference type="ChEBI" id="CHEBI:30031"/>
        <dbReference type="ChEBI" id="CHEBI:50342"/>
        <dbReference type="ChEBI" id="CHEBI:85428"/>
    </reaction>
</comment>
<dbReference type="Pfam" id="PF13661">
    <property type="entry name" value="2OG-FeII_Oxy_4"/>
    <property type="match status" value="1"/>
</dbReference>
<evidence type="ECO:0000256" key="1">
    <source>
        <dbReference type="ARBA" id="ARBA00001961"/>
    </source>
</evidence>
<dbReference type="Gene3D" id="2.60.120.620">
    <property type="entry name" value="q2cbj1_9rhob like domain"/>
    <property type="match status" value="2"/>
</dbReference>
<comment type="similarity">
    <text evidence="2">Belongs to the TPA1 family.</text>
</comment>
<protein>
    <recommendedName>
        <fullName evidence="8">uS12 prolyl 3-hydroxylase</fullName>
    </recommendedName>
</protein>
<dbReference type="GO" id="GO:0031543">
    <property type="term" value="F:peptidyl-proline dioxygenase activity"/>
    <property type="evidence" value="ECO:0007669"/>
    <property type="project" value="UniProtKB-ARBA"/>
</dbReference>